<dbReference type="GO" id="GO:0046872">
    <property type="term" value="F:metal ion binding"/>
    <property type="evidence" value="ECO:0007669"/>
    <property type="project" value="UniProtKB-UniRule"/>
</dbReference>
<dbReference type="InterPro" id="IPR006311">
    <property type="entry name" value="TAT_signal"/>
</dbReference>
<comment type="cofactor">
    <cofactor evidence="11">
        <name>Mg(2+)</name>
        <dbReference type="ChEBI" id="CHEBI:18420"/>
    </cofactor>
    <cofactor evidence="11">
        <name>Mn(2+)</name>
        <dbReference type="ChEBI" id="CHEBI:29035"/>
    </cofactor>
    <text evidence="11">Magnesium. Can also use manganese.</text>
</comment>
<evidence type="ECO:0000256" key="6">
    <source>
        <dbReference type="ARBA" id="ARBA00022827"/>
    </source>
</evidence>
<comment type="caution">
    <text evidence="13">The sequence shown here is derived from an EMBL/GenBank/DDBJ whole genome shotgun (WGS) entry which is preliminary data.</text>
</comment>
<dbReference type="RefSeq" id="WP_003783425.1">
    <property type="nucleotide sequence ID" value="NZ_GL870929.1"/>
</dbReference>
<dbReference type="PROSITE" id="PS51318">
    <property type="entry name" value="TAT"/>
    <property type="match status" value="1"/>
</dbReference>
<evidence type="ECO:0000256" key="5">
    <source>
        <dbReference type="ARBA" id="ARBA00022723"/>
    </source>
</evidence>
<dbReference type="STRING" id="888741.HMPREF9098_1643"/>
<evidence type="ECO:0000256" key="3">
    <source>
        <dbReference type="ARBA" id="ARBA00022630"/>
    </source>
</evidence>
<evidence type="ECO:0000256" key="10">
    <source>
        <dbReference type="PIRNR" id="PIRNR006268"/>
    </source>
</evidence>
<sequence>MQITRRRFIGITAAVSAASLLPSGAVQGKTTEPVVWQGVALGADAELRLYHPNRAVAERFVNESLAEISRLEKIFSVYQSDSQVSRLNRAGSLHSPSADLLALLSQSQSIHSLTNGAFDPTVQVLWQRYAEHFRQHPRSNVAPNVQAALNKVGLQNVQMDGQKITFAKPNMEITLNGIAQGYITDRITQLLQRAGLQHALVNMGELRHLDTLKQHPEFAKIKNPRGAGTLPNHKIPLQNQALATSSGYGTPFDANGKFTHLFDPRTGSSAPRYQSISVLANTATMADALSTAFAVSSEAQIQTVAKQAGVKVWLVTLDGQVKTLG</sequence>
<evidence type="ECO:0000256" key="1">
    <source>
        <dbReference type="ARBA" id="ARBA00011955"/>
    </source>
</evidence>
<reference evidence="13 14" key="1">
    <citation type="submission" date="2011-01" db="EMBL/GenBank/DDBJ databases">
        <authorList>
            <person name="Muzny D."/>
            <person name="Qin X."/>
            <person name="Deng J."/>
            <person name="Jiang H."/>
            <person name="Liu Y."/>
            <person name="Qu J."/>
            <person name="Song X.-Z."/>
            <person name="Zhang L."/>
            <person name="Thornton R."/>
            <person name="Coyle M."/>
            <person name="Francisco L."/>
            <person name="Jackson L."/>
            <person name="Javaid M."/>
            <person name="Korchina V."/>
            <person name="Kovar C."/>
            <person name="Mata R."/>
            <person name="Mathew T."/>
            <person name="Ngo R."/>
            <person name="Nguyen L."/>
            <person name="Nguyen N."/>
            <person name="Okwuonu G."/>
            <person name="Ongeri F."/>
            <person name="Pham C."/>
            <person name="Simmons D."/>
            <person name="Wilczek-Boney K."/>
            <person name="Hale W."/>
            <person name="Jakkamsetti A."/>
            <person name="Pham P."/>
            <person name="Ruth R."/>
            <person name="San Lucas F."/>
            <person name="Warren J."/>
            <person name="Zhang J."/>
            <person name="Zhao Z."/>
            <person name="Zhou C."/>
            <person name="Zhu D."/>
            <person name="Lee S."/>
            <person name="Bess C."/>
            <person name="Blankenburg K."/>
            <person name="Forbes L."/>
            <person name="Fu Q."/>
            <person name="Gubbala S."/>
            <person name="Hirani K."/>
            <person name="Jayaseelan J.C."/>
            <person name="Lara F."/>
            <person name="Munidasa M."/>
            <person name="Palculict T."/>
            <person name="Patil S."/>
            <person name="Pu L.-L."/>
            <person name="Saada N."/>
            <person name="Tang L."/>
            <person name="Weissenberger G."/>
            <person name="Zhu Y."/>
            <person name="Hemphill L."/>
            <person name="Shang Y."/>
            <person name="Youmans B."/>
            <person name="Ayvaz T."/>
            <person name="Ross M."/>
            <person name="Santibanez J."/>
            <person name="Aqrawi P."/>
            <person name="Gross S."/>
            <person name="Joshi V."/>
            <person name="Fowler G."/>
            <person name="Nazareth L."/>
            <person name="Reid J."/>
            <person name="Worley K."/>
            <person name="Petrosino J."/>
            <person name="Highlander S."/>
            <person name="Gibbs R."/>
        </authorList>
    </citation>
    <scope>NUCLEOTIDE SEQUENCE [LARGE SCALE GENOMIC DNA]</scope>
    <source>
        <strain evidence="13 14">ATCC 33394</strain>
    </source>
</reference>
<evidence type="ECO:0000256" key="11">
    <source>
        <dbReference type="PIRSR" id="PIRSR006268-2"/>
    </source>
</evidence>
<protein>
    <recommendedName>
        <fullName evidence="2 10">FAD:protein FMN transferase</fullName>
        <ecNumber evidence="1 10">2.7.1.180</ecNumber>
    </recommendedName>
    <alternativeName>
        <fullName evidence="8 10">Flavin transferase</fullName>
    </alternativeName>
</protein>
<feature type="signal peptide" evidence="12">
    <location>
        <begin position="1"/>
        <end position="28"/>
    </location>
</feature>
<evidence type="ECO:0000256" key="9">
    <source>
        <dbReference type="ARBA" id="ARBA00048540"/>
    </source>
</evidence>
<keyword evidence="3 10" id="KW-0285">Flavoprotein</keyword>
<evidence type="ECO:0000256" key="4">
    <source>
        <dbReference type="ARBA" id="ARBA00022679"/>
    </source>
</evidence>
<proteinExistence type="inferred from homology"/>
<dbReference type="InterPro" id="IPR024932">
    <property type="entry name" value="ApbE"/>
</dbReference>
<keyword evidence="6 10" id="KW-0274">FAD</keyword>
<dbReference type="InterPro" id="IPR003374">
    <property type="entry name" value="ApbE-like_sf"/>
</dbReference>
<comment type="similarity">
    <text evidence="10">Belongs to the ApbE family.</text>
</comment>
<organism evidence="13 14">
    <name type="scientific">Kingella denitrificans ATCC 33394</name>
    <dbReference type="NCBI Taxonomy" id="888741"/>
    <lineage>
        <taxon>Bacteria</taxon>
        <taxon>Pseudomonadati</taxon>
        <taxon>Pseudomonadota</taxon>
        <taxon>Betaproteobacteria</taxon>
        <taxon>Neisseriales</taxon>
        <taxon>Neisseriaceae</taxon>
        <taxon>Kingella</taxon>
    </lineage>
</organism>
<feature type="chain" id="PRO_5039913052" description="FAD:protein FMN transferase" evidence="12">
    <location>
        <begin position="29"/>
        <end position="325"/>
    </location>
</feature>
<gene>
    <name evidence="13" type="primary">nosX</name>
    <name evidence="13" type="ORF">HMPREF9098_1643</name>
</gene>
<dbReference type="Pfam" id="PF02424">
    <property type="entry name" value="ApbE"/>
    <property type="match status" value="1"/>
</dbReference>
<evidence type="ECO:0000256" key="2">
    <source>
        <dbReference type="ARBA" id="ARBA00016337"/>
    </source>
</evidence>
<dbReference type="SUPFAM" id="SSF143631">
    <property type="entry name" value="ApbE-like"/>
    <property type="match status" value="1"/>
</dbReference>
<dbReference type="PANTHER" id="PTHR30040">
    <property type="entry name" value="THIAMINE BIOSYNTHESIS LIPOPROTEIN APBE"/>
    <property type="match status" value="1"/>
</dbReference>
<evidence type="ECO:0000313" key="13">
    <source>
        <dbReference type="EMBL" id="EGC16962.1"/>
    </source>
</evidence>
<evidence type="ECO:0000313" key="14">
    <source>
        <dbReference type="Proteomes" id="UP000004088"/>
    </source>
</evidence>
<keyword evidence="5 10" id="KW-0479">Metal-binding</keyword>
<name>F0F0K8_9NEIS</name>
<dbReference type="GO" id="GO:0016740">
    <property type="term" value="F:transferase activity"/>
    <property type="evidence" value="ECO:0007669"/>
    <property type="project" value="UniProtKB-UniRule"/>
</dbReference>
<accession>F0F0K8</accession>
<comment type="catalytic activity">
    <reaction evidence="9 10">
        <text>L-threonyl-[protein] + FAD = FMN-L-threonyl-[protein] + AMP + H(+)</text>
        <dbReference type="Rhea" id="RHEA:36847"/>
        <dbReference type="Rhea" id="RHEA-COMP:11060"/>
        <dbReference type="Rhea" id="RHEA-COMP:11061"/>
        <dbReference type="ChEBI" id="CHEBI:15378"/>
        <dbReference type="ChEBI" id="CHEBI:30013"/>
        <dbReference type="ChEBI" id="CHEBI:57692"/>
        <dbReference type="ChEBI" id="CHEBI:74257"/>
        <dbReference type="ChEBI" id="CHEBI:456215"/>
        <dbReference type="EC" id="2.7.1.180"/>
    </reaction>
</comment>
<dbReference type="EMBL" id="AEWV01000029">
    <property type="protein sequence ID" value="EGC16962.1"/>
    <property type="molecule type" value="Genomic_DNA"/>
</dbReference>
<dbReference type="AlphaFoldDB" id="F0F0K8"/>
<dbReference type="PIRSF" id="PIRSF006268">
    <property type="entry name" value="ApbE"/>
    <property type="match status" value="1"/>
</dbReference>
<feature type="binding site" evidence="11">
    <location>
        <position position="177"/>
    </location>
    <ligand>
        <name>Mg(2+)</name>
        <dbReference type="ChEBI" id="CHEBI:18420"/>
    </ligand>
</feature>
<feature type="binding site" evidence="11">
    <location>
        <position position="291"/>
    </location>
    <ligand>
        <name>Mg(2+)</name>
        <dbReference type="ChEBI" id="CHEBI:18420"/>
    </ligand>
</feature>
<keyword evidence="7 10" id="KW-0460">Magnesium</keyword>
<evidence type="ECO:0000256" key="8">
    <source>
        <dbReference type="ARBA" id="ARBA00031306"/>
    </source>
</evidence>
<dbReference type="EC" id="2.7.1.180" evidence="1 10"/>
<dbReference type="Gene3D" id="3.10.520.10">
    <property type="entry name" value="ApbE-like domains"/>
    <property type="match status" value="1"/>
</dbReference>
<dbReference type="HOGENOM" id="CLU_044403_2_0_4"/>
<evidence type="ECO:0000256" key="7">
    <source>
        <dbReference type="ARBA" id="ARBA00022842"/>
    </source>
</evidence>
<feature type="binding site" evidence="11">
    <location>
        <position position="287"/>
    </location>
    <ligand>
        <name>Mg(2+)</name>
        <dbReference type="ChEBI" id="CHEBI:18420"/>
    </ligand>
</feature>
<dbReference type="Proteomes" id="UP000004088">
    <property type="component" value="Unassembled WGS sequence"/>
</dbReference>
<dbReference type="PANTHER" id="PTHR30040:SF2">
    <property type="entry name" value="FAD:PROTEIN FMN TRANSFERASE"/>
    <property type="match status" value="1"/>
</dbReference>
<keyword evidence="4 10" id="KW-0808">Transferase</keyword>
<keyword evidence="12" id="KW-0732">Signal</keyword>
<keyword evidence="14" id="KW-1185">Reference proteome</keyword>
<evidence type="ECO:0000256" key="12">
    <source>
        <dbReference type="SAM" id="SignalP"/>
    </source>
</evidence>